<feature type="transmembrane region" description="Helical" evidence="1">
    <location>
        <begin position="134"/>
        <end position="153"/>
    </location>
</feature>
<protein>
    <recommendedName>
        <fullName evidence="4">EpsG family protein</fullName>
    </recommendedName>
</protein>
<keyword evidence="2" id="KW-0614">Plasmid</keyword>
<dbReference type="Proteomes" id="UP000277896">
    <property type="component" value="Plasmid unnamed1"/>
</dbReference>
<dbReference type="AlphaFoldDB" id="A0AAD0TYG4"/>
<name>A0AAD0TYG4_9LACO</name>
<gene>
    <name evidence="2" type="ORF">LP667_15620</name>
</gene>
<feature type="transmembrane region" description="Helical" evidence="1">
    <location>
        <begin position="182"/>
        <end position="201"/>
    </location>
</feature>
<feature type="transmembrane region" description="Helical" evidence="1">
    <location>
        <begin position="104"/>
        <end position="122"/>
    </location>
</feature>
<evidence type="ECO:0000256" key="1">
    <source>
        <dbReference type="SAM" id="Phobius"/>
    </source>
</evidence>
<reference evidence="2 3" key="1">
    <citation type="submission" date="2018-10" db="EMBL/GenBank/DDBJ databases">
        <title>Genome seuquencing of Lactobacillus species.</title>
        <authorList>
            <person name="Baek C."/>
            <person name="Yi H."/>
        </authorList>
    </citation>
    <scope>NUCLEOTIDE SEQUENCE [LARGE SCALE GENOMIC DNA]</scope>
    <source>
        <strain evidence="2 3">DSM 10667</strain>
        <plasmid evidence="2 3">unnamed1</plasmid>
    </source>
</reference>
<keyword evidence="1" id="KW-0472">Membrane</keyword>
<geneLocation type="plasmid" evidence="2 3">
    <name>unnamed1</name>
</geneLocation>
<feature type="transmembrane region" description="Helical" evidence="1">
    <location>
        <begin position="34"/>
        <end position="52"/>
    </location>
</feature>
<evidence type="ECO:0000313" key="2">
    <source>
        <dbReference type="EMBL" id="AYJ40225.1"/>
    </source>
</evidence>
<evidence type="ECO:0000313" key="3">
    <source>
        <dbReference type="Proteomes" id="UP000277896"/>
    </source>
</evidence>
<evidence type="ECO:0008006" key="4">
    <source>
        <dbReference type="Google" id="ProtNLM"/>
    </source>
</evidence>
<accession>A0AAD0TYG4</accession>
<dbReference type="EMBL" id="CP032745">
    <property type="protein sequence ID" value="AYJ40225.1"/>
    <property type="molecule type" value="Genomic_DNA"/>
</dbReference>
<feature type="transmembrane region" description="Helical" evidence="1">
    <location>
        <begin position="213"/>
        <end position="231"/>
    </location>
</feature>
<proteinExistence type="predicted"/>
<dbReference type="RefSeq" id="WP_056988640.1">
    <property type="nucleotide sequence ID" value="NZ_BJZG01000071.1"/>
</dbReference>
<feature type="transmembrane region" description="Helical" evidence="1">
    <location>
        <begin position="264"/>
        <end position="285"/>
    </location>
</feature>
<keyword evidence="1" id="KW-0812">Transmembrane</keyword>
<feature type="transmembrane region" description="Helical" evidence="1">
    <location>
        <begin position="345"/>
        <end position="366"/>
    </location>
</feature>
<organism evidence="2 3">
    <name type="scientific">Lactiplantibacillus paraplantarum</name>
    <dbReference type="NCBI Taxonomy" id="60520"/>
    <lineage>
        <taxon>Bacteria</taxon>
        <taxon>Bacillati</taxon>
        <taxon>Bacillota</taxon>
        <taxon>Bacilli</taxon>
        <taxon>Lactobacillales</taxon>
        <taxon>Lactobacillaceae</taxon>
        <taxon>Lactiplantibacillus</taxon>
    </lineage>
</organism>
<sequence>MLSLIVTVIALFFYPFGAAIIGFSGIIFSNKYRLIYSMAFAVLLGLYGYYFLPSHEIDLTRYFAIIQQYQVAPPRISDVLQSQGIFLGAFLLFKLVAILNNLQLLPAIVGFVTGTCLLYIAADSFSRNSTSKSIRIYLILIIMFIFPFAAAYSNVRNILACSLIMVAIYRDLVQKKMNFGTIVLYLLGLSFHIAVAVIIMLRIALNICRNKSFFNFLLLIVVGIAIFFIPYSRNVIIEIISKGTQYATVNDGNVEYVAYINQSLFMQITKAMNAVVSVITTLVIYRNYIAKKTEWNLFSFLLGIITCVSFSIRMPVYMRLLFGFLMISVPQYSDFLSRKNISSDIVSIVLFCVFIGCFFMFIANIVTFNEYASFSFASIHALIFELTDWFGGMV</sequence>
<keyword evidence="1" id="KW-1133">Transmembrane helix</keyword>
<feature type="transmembrane region" description="Helical" evidence="1">
    <location>
        <begin position="297"/>
        <end position="325"/>
    </location>
</feature>